<dbReference type="EMBL" id="DQIR01208754">
    <property type="protein sequence ID" value="HDB64231.1"/>
    <property type="molecule type" value="Transcribed_RNA"/>
</dbReference>
<dbReference type="SUPFAM" id="SSF48464">
    <property type="entry name" value="ENTH/VHS domain"/>
    <property type="match status" value="1"/>
</dbReference>
<evidence type="ECO:0000256" key="1">
    <source>
        <dbReference type="ARBA" id="ARBA00004469"/>
    </source>
</evidence>
<dbReference type="AlphaFoldDB" id="A0A480TXE5"/>
<dbReference type="GO" id="GO:0031901">
    <property type="term" value="C:early endosome membrane"/>
    <property type="evidence" value="ECO:0007669"/>
    <property type="project" value="UniProtKB-SubCell"/>
</dbReference>
<feature type="domain" description="FYVE-type" evidence="10">
    <location>
        <begin position="160"/>
        <end position="220"/>
    </location>
</feature>
<organism evidence="13">
    <name type="scientific">Sus scrofa</name>
    <name type="common">Pig</name>
    <dbReference type="NCBI Taxonomy" id="9823"/>
    <lineage>
        <taxon>Eukaryota</taxon>
        <taxon>Metazoa</taxon>
        <taxon>Chordata</taxon>
        <taxon>Craniata</taxon>
        <taxon>Vertebrata</taxon>
        <taxon>Euteleostomi</taxon>
        <taxon>Mammalia</taxon>
        <taxon>Eutheria</taxon>
        <taxon>Laurasiatheria</taxon>
        <taxon>Artiodactyla</taxon>
        <taxon>Suina</taxon>
        <taxon>Suidae</taxon>
        <taxon>Sus</taxon>
    </lineage>
</organism>
<keyword evidence="7" id="KW-0862">Zinc</keyword>
<dbReference type="EMBL" id="DQIR01208755">
    <property type="protein sequence ID" value="HDB64232.1"/>
    <property type="molecule type" value="Transcribed_RNA"/>
</dbReference>
<dbReference type="EMBL" id="DQIR01067513">
    <property type="protein sequence ID" value="HDA22989.1"/>
    <property type="molecule type" value="Transcribed_RNA"/>
</dbReference>
<dbReference type="PROSITE" id="PS50330">
    <property type="entry name" value="UIM"/>
    <property type="match status" value="1"/>
</dbReference>
<dbReference type="InterPro" id="IPR017455">
    <property type="entry name" value="Znf_FYVE-rel"/>
</dbReference>
<dbReference type="CDD" id="cd15720">
    <property type="entry name" value="FYVE_Hrs"/>
    <property type="match status" value="1"/>
</dbReference>
<dbReference type="PROSITE" id="PS50179">
    <property type="entry name" value="VHS"/>
    <property type="match status" value="1"/>
</dbReference>
<reference evidence="13" key="1">
    <citation type="journal article" date="2019" name="PeerJ">
        <title>Genes of the pig, Sus scrofa, reconstructed with EvidentialGene.</title>
        <authorList>
            <person name="Gilbert D.G."/>
        </authorList>
    </citation>
    <scope>NUCLEOTIDE SEQUENCE</scope>
</reference>
<dbReference type="InterPro" id="IPR003903">
    <property type="entry name" value="UIM_dom"/>
</dbReference>
<dbReference type="FunFam" id="3.30.40.10:FF:000028">
    <property type="entry name" value="Putative hepatocyte growth factor-regulated tyrosine kinase substrate"/>
    <property type="match status" value="1"/>
</dbReference>
<evidence type="ECO:0000256" key="3">
    <source>
        <dbReference type="ARBA" id="ARBA00022490"/>
    </source>
</evidence>
<protein>
    <submittedName>
        <fullName evidence="13">Hepatocyte growth factor-regulated tyrosine kinase substrate isoform X1</fullName>
    </submittedName>
    <submittedName>
        <fullName evidence="12">Hepatocyte growth factor-regulated tyrosine kinase substrate isoform X2</fullName>
    </submittedName>
</protein>
<keyword evidence="6 8" id="KW-0863">Zinc-finger</keyword>
<dbReference type="InterPro" id="IPR000306">
    <property type="entry name" value="Znf_FYVE"/>
</dbReference>
<proteinExistence type="predicted"/>
<feature type="domain" description="VHS" evidence="11">
    <location>
        <begin position="15"/>
        <end position="143"/>
    </location>
</feature>
<evidence type="ECO:0000256" key="5">
    <source>
        <dbReference type="ARBA" id="ARBA00022723"/>
    </source>
</evidence>
<dbReference type="PROSITE" id="PS50178">
    <property type="entry name" value="ZF_FYVE"/>
    <property type="match status" value="1"/>
</dbReference>
<dbReference type="SMART" id="SM00288">
    <property type="entry name" value="VHS"/>
    <property type="match status" value="1"/>
</dbReference>
<dbReference type="SUPFAM" id="SSF57903">
    <property type="entry name" value="FYVE/PHD zinc finger"/>
    <property type="match status" value="1"/>
</dbReference>
<evidence type="ECO:0000259" key="10">
    <source>
        <dbReference type="PROSITE" id="PS50178"/>
    </source>
</evidence>
<feature type="region of interest" description="Disordered" evidence="9">
    <location>
        <begin position="444"/>
        <end position="485"/>
    </location>
</feature>
<dbReference type="PANTHER" id="PTHR46275:SF1">
    <property type="entry name" value="HEPATOCYTE GROWTH FACTOR-REGULATED TYROSINE KINASE SUBSTRATE"/>
    <property type="match status" value="1"/>
</dbReference>
<feature type="compositionally biased region" description="Low complexity" evidence="9">
    <location>
        <begin position="455"/>
        <end position="470"/>
    </location>
</feature>
<evidence type="ECO:0000256" key="4">
    <source>
        <dbReference type="ARBA" id="ARBA00022553"/>
    </source>
</evidence>
<dbReference type="Gene3D" id="3.30.40.10">
    <property type="entry name" value="Zinc/RING finger domain, C3HC4 (zinc finger)"/>
    <property type="match status" value="1"/>
</dbReference>
<evidence type="ECO:0000256" key="6">
    <source>
        <dbReference type="ARBA" id="ARBA00022771"/>
    </source>
</evidence>
<evidence type="ECO:0000256" key="9">
    <source>
        <dbReference type="SAM" id="MobiDB-lite"/>
    </source>
</evidence>
<keyword evidence="13" id="KW-0418">Kinase</keyword>
<dbReference type="InterPro" id="IPR011011">
    <property type="entry name" value="Znf_FYVE_PHD"/>
</dbReference>
<dbReference type="InterPro" id="IPR008942">
    <property type="entry name" value="ENTH_VHS"/>
</dbReference>
<keyword evidence="4" id="KW-0597">Phosphoprotein</keyword>
<dbReference type="GO" id="GO:0016301">
    <property type="term" value="F:kinase activity"/>
    <property type="evidence" value="ECO:0007669"/>
    <property type="project" value="UniProtKB-KW"/>
</dbReference>
<dbReference type="PANTHER" id="PTHR46275">
    <property type="entry name" value="HEPATOCYTE GROWTH FACTOR-REGULATED TYROSINE KINASE SUBSTRATE"/>
    <property type="match status" value="1"/>
</dbReference>
<sequence length="502" mass="55687">MGRGSGTFERLLDKATSQLLLETDWESILQICDLIRQGDTQAKYAVSSIKKKVNDKNPHVALYALEVMESVVKNCGQTVHDEVANKQTMEELKELLKRQVEVSVRNKILHLIQAWAHAFRNEPKYKVVQDTYQIMKVEGHVFPEFKESDAMFAAERAPDWVDAEECHRCRVQFGVMTRKHHCRACGQIFCGKCSSRCSTIPKFGIEKEVRVCEPCYEQLNKKAEGKAASTELPPEYLTSPLSQQSQLPPKRDETALQEEEELQLALALSQSEAEEKERTRQKSAYAAYPKAEPAPVASSAPPASSLYSSPVVSPPQLARPLDPLPGRAPHPSKDLRVSRAGAACGLEALLSRLQTPHSPPGRRRGAWGQRCRACLWLRGRGRTALRAPPKVCEKGAPEVWKVTRQPCGLCVGLRAACHPPPGVSWGRVLSPSGLGRAPASLRRPLTAARPERRWPGLPLLRRGPSRPASPQNSSAPLAEDIDPEVRTPCLRHVPLALSRPRE</sequence>
<dbReference type="GO" id="GO:0043130">
    <property type="term" value="F:ubiquitin binding"/>
    <property type="evidence" value="ECO:0007669"/>
    <property type="project" value="InterPro"/>
</dbReference>
<dbReference type="FunFam" id="1.25.40.90:FF:000014">
    <property type="entry name" value="Hepatocyte growth factor-regulated tyrosine kinase substrate"/>
    <property type="match status" value="1"/>
</dbReference>
<keyword evidence="5" id="KW-0479">Metal-binding</keyword>
<dbReference type="Gene3D" id="1.25.40.90">
    <property type="match status" value="1"/>
</dbReference>
<dbReference type="CDD" id="cd03569">
    <property type="entry name" value="VHS_Hrs"/>
    <property type="match status" value="1"/>
</dbReference>
<dbReference type="InterPro" id="IPR017073">
    <property type="entry name" value="HGS/VPS27"/>
</dbReference>
<evidence type="ECO:0000256" key="7">
    <source>
        <dbReference type="ARBA" id="ARBA00022833"/>
    </source>
</evidence>
<dbReference type="GO" id="GO:0008270">
    <property type="term" value="F:zinc ion binding"/>
    <property type="evidence" value="ECO:0007669"/>
    <property type="project" value="UniProtKB-KW"/>
</dbReference>
<accession>A0A480TXE5</accession>
<dbReference type="InterPro" id="IPR013083">
    <property type="entry name" value="Znf_RING/FYVE/PHD"/>
</dbReference>
<evidence type="ECO:0000313" key="12">
    <source>
        <dbReference type="EMBL" id="HDA22989.1"/>
    </source>
</evidence>
<dbReference type="Pfam" id="PF00790">
    <property type="entry name" value="VHS"/>
    <property type="match status" value="1"/>
</dbReference>
<dbReference type="SMART" id="SM00064">
    <property type="entry name" value="FYVE"/>
    <property type="match status" value="1"/>
</dbReference>
<dbReference type="InterPro" id="IPR002014">
    <property type="entry name" value="VHS_dom"/>
</dbReference>
<dbReference type="GO" id="GO:0035091">
    <property type="term" value="F:phosphatidylinositol binding"/>
    <property type="evidence" value="ECO:0007669"/>
    <property type="project" value="InterPro"/>
</dbReference>
<feature type="region of interest" description="Disordered" evidence="9">
    <location>
        <begin position="226"/>
        <end position="334"/>
    </location>
</feature>
<dbReference type="Pfam" id="PF01363">
    <property type="entry name" value="FYVE"/>
    <property type="match status" value="1"/>
</dbReference>
<keyword evidence="13" id="KW-0808">Transferase</keyword>
<evidence type="ECO:0000256" key="2">
    <source>
        <dbReference type="ARBA" id="ARBA00004496"/>
    </source>
</evidence>
<keyword evidence="3" id="KW-0963">Cytoplasm</keyword>
<evidence type="ECO:0000256" key="8">
    <source>
        <dbReference type="PROSITE-ProRule" id="PRU00091"/>
    </source>
</evidence>
<evidence type="ECO:0000313" key="13">
    <source>
        <dbReference type="EMBL" id="HDB64232.1"/>
    </source>
</evidence>
<feature type="compositionally biased region" description="Low complexity" evidence="9">
    <location>
        <begin position="284"/>
        <end position="315"/>
    </location>
</feature>
<comment type="subcellular location">
    <subcellularLocation>
        <location evidence="2">Cytoplasm</location>
    </subcellularLocation>
    <subcellularLocation>
        <location evidence="1">Early endosome membrane</location>
        <topology evidence="1">Peripheral membrane protein</topology>
        <orientation evidence="1">Cytoplasmic side</orientation>
    </subcellularLocation>
</comment>
<evidence type="ECO:0000259" key="11">
    <source>
        <dbReference type="PROSITE" id="PS50179"/>
    </source>
</evidence>
<name>A0A480TXE5_PIG</name>